<dbReference type="GeneID" id="43598132"/>
<dbReference type="InterPro" id="IPR049613">
    <property type="entry name" value="Byr1-like_cat"/>
</dbReference>
<feature type="region of interest" description="Disordered" evidence="8">
    <location>
        <begin position="25"/>
        <end position="47"/>
    </location>
</feature>
<organism evidence="10 11">
    <name type="scientific">Venustampulla echinocandica</name>
    <dbReference type="NCBI Taxonomy" id="2656787"/>
    <lineage>
        <taxon>Eukaryota</taxon>
        <taxon>Fungi</taxon>
        <taxon>Dikarya</taxon>
        <taxon>Ascomycota</taxon>
        <taxon>Pezizomycotina</taxon>
        <taxon>Leotiomycetes</taxon>
        <taxon>Helotiales</taxon>
        <taxon>Pleuroascaceae</taxon>
        <taxon>Venustampulla</taxon>
    </lineage>
</organism>
<evidence type="ECO:0000256" key="6">
    <source>
        <dbReference type="ARBA" id="ARBA00038035"/>
    </source>
</evidence>
<dbReference type="STRING" id="2656787.A0A370TQQ3"/>
<dbReference type="GO" id="GO:0005524">
    <property type="term" value="F:ATP binding"/>
    <property type="evidence" value="ECO:0007669"/>
    <property type="project" value="UniProtKB-UniRule"/>
</dbReference>
<dbReference type="GO" id="GO:0000165">
    <property type="term" value="P:MAPK cascade"/>
    <property type="evidence" value="ECO:0007669"/>
    <property type="project" value="UniProtKB-ARBA"/>
</dbReference>
<evidence type="ECO:0000313" key="11">
    <source>
        <dbReference type="Proteomes" id="UP000254866"/>
    </source>
</evidence>
<keyword evidence="1" id="KW-0723">Serine/threonine-protein kinase</keyword>
<dbReference type="GO" id="GO:0004712">
    <property type="term" value="F:protein serine/threonine/tyrosine kinase activity"/>
    <property type="evidence" value="ECO:0007669"/>
    <property type="project" value="UniProtKB-ARBA"/>
</dbReference>
<protein>
    <submittedName>
        <fullName evidence="10">Putative dual specificity mitogen-activated protein kinase kinase 1</fullName>
    </submittedName>
</protein>
<evidence type="ECO:0000256" key="5">
    <source>
        <dbReference type="ARBA" id="ARBA00022840"/>
    </source>
</evidence>
<feature type="region of interest" description="Disordered" evidence="8">
    <location>
        <begin position="356"/>
        <end position="538"/>
    </location>
</feature>
<evidence type="ECO:0000256" key="8">
    <source>
        <dbReference type="SAM" id="MobiDB-lite"/>
    </source>
</evidence>
<gene>
    <name evidence="10" type="ORF">BP5553_05283</name>
</gene>
<keyword evidence="4 10" id="KW-0418">Kinase</keyword>
<keyword evidence="5 7" id="KW-0067">ATP-binding</keyword>
<dbReference type="InterPro" id="IPR008271">
    <property type="entry name" value="Ser/Thr_kinase_AS"/>
</dbReference>
<keyword evidence="11" id="KW-1185">Reference proteome</keyword>
<proteinExistence type="inferred from homology"/>
<dbReference type="PANTHER" id="PTHR47448:SF1">
    <property type="entry name" value="SERINE_THREONINE-PROTEIN KINASE STE7 HOMOLOG"/>
    <property type="match status" value="1"/>
</dbReference>
<dbReference type="AlphaFoldDB" id="A0A370TQQ3"/>
<evidence type="ECO:0000256" key="7">
    <source>
        <dbReference type="PROSITE-ProRule" id="PRU10141"/>
    </source>
</evidence>
<dbReference type="PROSITE" id="PS00107">
    <property type="entry name" value="PROTEIN_KINASE_ATP"/>
    <property type="match status" value="1"/>
</dbReference>
<dbReference type="Pfam" id="PF00069">
    <property type="entry name" value="Pkinase"/>
    <property type="match status" value="1"/>
</dbReference>
<keyword evidence="2" id="KW-0808">Transferase</keyword>
<name>A0A370TQQ3_9HELO</name>
<dbReference type="RefSeq" id="XP_031870506.1">
    <property type="nucleotide sequence ID" value="XM_032013906.1"/>
</dbReference>
<dbReference type="InterPro" id="IPR050915">
    <property type="entry name" value="MAP_kinase_kinase"/>
</dbReference>
<dbReference type="InterPro" id="IPR017441">
    <property type="entry name" value="Protein_kinase_ATP_BS"/>
</dbReference>
<evidence type="ECO:0000256" key="4">
    <source>
        <dbReference type="ARBA" id="ARBA00022777"/>
    </source>
</evidence>
<evidence type="ECO:0000256" key="2">
    <source>
        <dbReference type="ARBA" id="ARBA00022679"/>
    </source>
</evidence>
<dbReference type="EMBL" id="NPIC01000003">
    <property type="protein sequence ID" value="RDL37850.1"/>
    <property type="molecule type" value="Genomic_DNA"/>
</dbReference>
<comment type="similarity">
    <text evidence="6">Belongs to the protein kinase superfamily. STE Ser/Thr protein kinase family. MAP kinase kinase subfamily.</text>
</comment>
<dbReference type="PROSITE" id="PS50011">
    <property type="entry name" value="PROTEIN_KINASE_DOM"/>
    <property type="match status" value="1"/>
</dbReference>
<dbReference type="FunFam" id="3.30.200.20:FF:000261">
    <property type="entry name" value="MAP kinase kinase Ste7"/>
    <property type="match status" value="1"/>
</dbReference>
<evidence type="ECO:0000259" key="9">
    <source>
        <dbReference type="PROSITE" id="PS50011"/>
    </source>
</evidence>
<dbReference type="InterPro" id="IPR011009">
    <property type="entry name" value="Kinase-like_dom_sf"/>
</dbReference>
<feature type="compositionally biased region" description="Polar residues" evidence="8">
    <location>
        <begin position="366"/>
        <end position="399"/>
    </location>
</feature>
<dbReference type="PROSITE" id="PS00108">
    <property type="entry name" value="PROTEIN_KINASE_ST"/>
    <property type="match status" value="1"/>
</dbReference>
<evidence type="ECO:0000313" key="10">
    <source>
        <dbReference type="EMBL" id="RDL37850.1"/>
    </source>
</evidence>
<dbReference type="SMART" id="SM00220">
    <property type="entry name" value="S_TKc"/>
    <property type="match status" value="1"/>
</dbReference>
<dbReference type="Gene3D" id="1.10.510.10">
    <property type="entry name" value="Transferase(Phosphotransferase) domain 1"/>
    <property type="match status" value="1"/>
</dbReference>
<dbReference type="CDD" id="cd06620">
    <property type="entry name" value="PKc_Byr1_like"/>
    <property type="match status" value="1"/>
</dbReference>
<dbReference type="FunFam" id="1.10.510.10:FF:000253">
    <property type="entry name" value="MAP kinase kinase Ste7"/>
    <property type="match status" value="1"/>
</dbReference>
<feature type="compositionally biased region" description="Polar residues" evidence="8">
    <location>
        <begin position="449"/>
        <end position="474"/>
    </location>
</feature>
<feature type="compositionally biased region" description="Low complexity" evidence="8">
    <location>
        <begin position="475"/>
        <end position="487"/>
    </location>
</feature>
<accession>A0A370TQQ3</accession>
<evidence type="ECO:0000256" key="1">
    <source>
        <dbReference type="ARBA" id="ARBA00022527"/>
    </source>
</evidence>
<feature type="domain" description="Protein kinase" evidence="9">
    <location>
        <begin position="70"/>
        <end position="335"/>
    </location>
</feature>
<dbReference type="Gene3D" id="3.30.200.20">
    <property type="entry name" value="Phosphorylase Kinase, domain 1"/>
    <property type="match status" value="1"/>
</dbReference>
<sequence length="538" mass="58148">MADSGNIGSVRTLKRKNVKGLALAAPAPRAVQPSESDLQIPGGNGLENTRQTAQLEIGIEYKLDLKREDLEVLKDLGHGNGGTVSKVRHLATNTIMARKVIHVEAKTEMRRRIVRELQIMHDTNSDYIVNFYGAFLSENSDVIMCMEYMDVGSLDSISKHFGPVRVDVLGKISEATLAGLTYLYTKHHIMHRDIKPSNILVNSKGQIKLCDFGVSGELVNSVADTFVGTSTYMAPERIQGQKYTVKSDVWSFGLSIMELAIGKFPFDASEHLSDGDGAPSGILDLLQQIVYEPAPRLPKSDAFPSILEDMIQKCMAKTPEERPTPAELYEREPFVQAAKRTPVDLREWAVSLMERDNRKSHLAPQLSPSTQQLLRSSDSPTGAPDSSKSAEYSLPTPTSGDIPIGGADVRSAITSPQYADHGRSPTKNGSMSLGRASGASAHPGHPPRVSTTNSVPRVTTLNGPDHNTVTGPSSANAATFNTTTLPMRPAPPAGPLPPPPVPKKENSDIDVRKESRRQATFGNGLYGSGYPSNGTGGY</sequence>
<evidence type="ECO:0000256" key="3">
    <source>
        <dbReference type="ARBA" id="ARBA00022741"/>
    </source>
</evidence>
<dbReference type="InterPro" id="IPR000719">
    <property type="entry name" value="Prot_kinase_dom"/>
</dbReference>
<dbReference type="Proteomes" id="UP000254866">
    <property type="component" value="Unassembled WGS sequence"/>
</dbReference>
<dbReference type="GO" id="GO:0004674">
    <property type="term" value="F:protein serine/threonine kinase activity"/>
    <property type="evidence" value="ECO:0007669"/>
    <property type="project" value="UniProtKB-KW"/>
</dbReference>
<keyword evidence="3 7" id="KW-0547">Nucleotide-binding</keyword>
<reference evidence="10 11" key="1">
    <citation type="journal article" date="2018" name="IMA Fungus">
        <title>IMA Genome-F 9: Draft genome sequence of Annulohypoxylon stygium, Aspergillus mulundensis, Berkeleyomyces basicola (syn. Thielaviopsis basicola), Ceratocystis smalleyi, two Cercospora beticola strains, Coleophoma cylindrospora, Fusarium fracticaudum, Phialophora cf. hyalina, and Morchella septimelata.</title>
        <authorList>
            <person name="Wingfield B.D."/>
            <person name="Bills G.F."/>
            <person name="Dong Y."/>
            <person name="Huang W."/>
            <person name="Nel W.J."/>
            <person name="Swalarsk-Parry B.S."/>
            <person name="Vaghefi N."/>
            <person name="Wilken P.M."/>
            <person name="An Z."/>
            <person name="de Beer Z.W."/>
            <person name="De Vos L."/>
            <person name="Chen L."/>
            <person name="Duong T.A."/>
            <person name="Gao Y."/>
            <person name="Hammerbacher A."/>
            <person name="Kikkert J.R."/>
            <person name="Li Y."/>
            <person name="Li H."/>
            <person name="Li K."/>
            <person name="Li Q."/>
            <person name="Liu X."/>
            <person name="Ma X."/>
            <person name="Naidoo K."/>
            <person name="Pethybridge S.J."/>
            <person name="Sun J."/>
            <person name="Steenkamp E.T."/>
            <person name="van der Nest M.A."/>
            <person name="van Wyk S."/>
            <person name="Wingfield M.J."/>
            <person name="Xiong C."/>
            <person name="Yue Q."/>
            <person name="Zhang X."/>
        </authorList>
    </citation>
    <scope>NUCLEOTIDE SEQUENCE [LARGE SCALE GENOMIC DNA]</scope>
    <source>
        <strain evidence="10 11">BP 5553</strain>
    </source>
</reference>
<dbReference type="SUPFAM" id="SSF56112">
    <property type="entry name" value="Protein kinase-like (PK-like)"/>
    <property type="match status" value="1"/>
</dbReference>
<comment type="caution">
    <text evidence="10">The sequence shown here is derived from an EMBL/GenBank/DDBJ whole genome shotgun (WGS) entry which is preliminary data.</text>
</comment>
<dbReference type="OrthoDB" id="10252354at2759"/>
<feature type="compositionally biased region" description="Basic and acidic residues" evidence="8">
    <location>
        <begin position="502"/>
        <end position="517"/>
    </location>
</feature>
<dbReference type="PANTHER" id="PTHR47448">
    <property type="entry name" value="DUAL SPECIFICITY MITOGEN-ACTIVATED PROTEIN KINASE KINASE DSOR1-LIKE PROTEIN"/>
    <property type="match status" value="1"/>
</dbReference>
<feature type="compositionally biased region" description="Pro residues" evidence="8">
    <location>
        <begin position="488"/>
        <end position="501"/>
    </location>
</feature>
<feature type="binding site" evidence="7">
    <location>
        <position position="99"/>
    </location>
    <ligand>
        <name>ATP</name>
        <dbReference type="ChEBI" id="CHEBI:30616"/>
    </ligand>
</feature>